<dbReference type="EMBL" id="VOEJ01000007">
    <property type="protein sequence ID" value="TWR26432.1"/>
    <property type="molecule type" value="Genomic_DNA"/>
</dbReference>
<evidence type="ECO:0000313" key="1">
    <source>
        <dbReference type="EMBL" id="TWR26432.1"/>
    </source>
</evidence>
<sequence length="64" mass="7324">MNTTAKHFKIINSRTGNVIHYCSFATELNPDELKAELNKIKAQVASTNRLNQDTIYWEEVKVGE</sequence>
<reference evidence="1 2" key="1">
    <citation type="submission" date="2019-07" db="EMBL/GenBank/DDBJ databases">
        <authorList>
            <person name="Kim J."/>
        </authorList>
    </citation>
    <scope>NUCLEOTIDE SEQUENCE [LARGE SCALE GENOMIC DNA]</scope>
    <source>
        <strain evidence="2">dk17</strain>
    </source>
</reference>
<protein>
    <submittedName>
        <fullName evidence="1">Uncharacterized protein</fullName>
    </submittedName>
</protein>
<comment type="caution">
    <text evidence="1">The sequence shown here is derived from an EMBL/GenBank/DDBJ whole genome shotgun (WGS) entry which is preliminary data.</text>
</comment>
<name>A0A563U544_9SPHI</name>
<dbReference type="RefSeq" id="WP_146382712.1">
    <property type="nucleotide sequence ID" value="NZ_VOEJ01000007.1"/>
</dbReference>
<organism evidence="1 2">
    <name type="scientific">Mucilaginibacter pallidiroseus</name>
    <dbReference type="NCBI Taxonomy" id="2599295"/>
    <lineage>
        <taxon>Bacteria</taxon>
        <taxon>Pseudomonadati</taxon>
        <taxon>Bacteroidota</taxon>
        <taxon>Sphingobacteriia</taxon>
        <taxon>Sphingobacteriales</taxon>
        <taxon>Sphingobacteriaceae</taxon>
        <taxon>Mucilaginibacter</taxon>
    </lineage>
</organism>
<accession>A0A563U544</accession>
<proteinExistence type="predicted"/>
<dbReference type="OrthoDB" id="798560at2"/>
<evidence type="ECO:0000313" key="2">
    <source>
        <dbReference type="Proteomes" id="UP000320042"/>
    </source>
</evidence>
<gene>
    <name evidence="1" type="ORF">FPZ43_14815</name>
</gene>
<keyword evidence="2" id="KW-1185">Reference proteome</keyword>
<dbReference type="AlphaFoldDB" id="A0A563U544"/>
<dbReference type="Proteomes" id="UP000320042">
    <property type="component" value="Unassembled WGS sequence"/>
</dbReference>